<feature type="transmembrane region" description="Helical" evidence="9">
    <location>
        <begin position="133"/>
        <end position="161"/>
    </location>
</feature>
<comment type="subcellular location">
    <subcellularLocation>
        <location evidence="1">Cell membrane</location>
        <topology evidence="1">Multi-pass membrane protein</topology>
    </subcellularLocation>
</comment>
<keyword evidence="2" id="KW-0813">Transport</keyword>
<dbReference type="PANTHER" id="PTHR11795:SF445">
    <property type="entry name" value="AMINO ACID ABC TRANSPORTER PERMEASE PROTEIN"/>
    <property type="match status" value="1"/>
</dbReference>
<dbReference type="AlphaFoldDB" id="A0A853H1C2"/>
<dbReference type="RefSeq" id="WP_130038457.1">
    <property type="nucleotide sequence ID" value="NZ_JACCEV010000001.1"/>
</dbReference>
<feature type="transmembrane region" description="Helical" evidence="9">
    <location>
        <begin position="182"/>
        <end position="209"/>
    </location>
</feature>
<keyword evidence="5" id="KW-0029">Amino-acid transport</keyword>
<feature type="transmembrane region" description="Helical" evidence="9">
    <location>
        <begin position="62"/>
        <end position="81"/>
    </location>
</feature>
<proteinExistence type="inferred from homology"/>
<keyword evidence="11" id="KW-1185">Reference proteome</keyword>
<evidence type="ECO:0000256" key="8">
    <source>
        <dbReference type="ARBA" id="ARBA00037998"/>
    </source>
</evidence>
<keyword evidence="4 9" id="KW-0812">Transmembrane</keyword>
<dbReference type="PANTHER" id="PTHR11795">
    <property type="entry name" value="BRANCHED-CHAIN AMINO ACID TRANSPORT SYSTEM PERMEASE PROTEIN LIVH"/>
    <property type="match status" value="1"/>
</dbReference>
<dbReference type="Proteomes" id="UP000554144">
    <property type="component" value="Unassembled WGS sequence"/>
</dbReference>
<reference evidence="10 11" key="1">
    <citation type="submission" date="2020-07" db="EMBL/GenBank/DDBJ databases">
        <title>Taxonomic revisions and descriptions of new bacterial species based on genomic comparisons in the high-G+C-content subgroup of the family Alcaligenaceae.</title>
        <authorList>
            <person name="Szabo A."/>
            <person name="Felfoldi T."/>
        </authorList>
    </citation>
    <scope>NUCLEOTIDE SEQUENCE [LARGE SCALE GENOMIC DNA]</scope>
    <source>
        <strain evidence="10 11">DSM 25667</strain>
    </source>
</reference>
<dbReference type="EMBL" id="JACCEV010000001">
    <property type="protein sequence ID" value="NYT84373.1"/>
    <property type="molecule type" value="Genomic_DNA"/>
</dbReference>
<keyword evidence="3" id="KW-1003">Cell membrane</keyword>
<feature type="transmembrane region" description="Helical" evidence="9">
    <location>
        <begin position="265"/>
        <end position="281"/>
    </location>
</feature>
<dbReference type="CDD" id="cd06582">
    <property type="entry name" value="TM_PBP1_LivH_like"/>
    <property type="match status" value="1"/>
</dbReference>
<evidence type="ECO:0000313" key="10">
    <source>
        <dbReference type="EMBL" id="NYT84373.1"/>
    </source>
</evidence>
<name>A0A853H1C2_9BURK</name>
<protein>
    <submittedName>
        <fullName evidence="10">Branched-chain amino acid ABC transporter permease</fullName>
    </submittedName>
</protein>
<dbReference type="Pfam" id="PF02653">
    <property type="entry name" value="BPD_transp_2"/>
    <property type="match status" value="1"/>
</dbReference>
<comment type="similarity">
    <text evidence="8">Belongs to the binding-protein-dependent transport system permease family. LivHM subfamily.</text>
</comment>
<dbReference type="GO" id="GO:0005886">
    <property type="term" value="C:plasma membrane"/>
    <property type="evidence" value="ECO:0007669"/>
    <property type="project" value="UniProtKB-SubCell"/>
</dbReference>
<sequence length="291" mass="30982">MIQTLFDGLMIGGVYAIIALGLTLIFGVMRVINMTHGEFVMIGMFTSYFMFQKLGLDPFIGILITAPVCFCIGYFLYSAFVSKAQKAGEENTLLLTAGASILLVNVAALPYFLGPNFSRLTGESLYWENRIWTIGGINFNASLLTGFFLTALLIFLLSVFLKKTNTGLAMRAAAQQPMAARIVGINVPFISGITFGLGAVFAGIAGSVLSTTYPIYASIGALFLVKAFVIVVLGGMGSIPGAALGGLVLGVTESLGATYIPGGTAYRDVFGLVIFLLVLLYRPQGLFGRRI</sequence>
<evidence type="ECO:0000256" key="2">
    <source>
        <dbReference type="ARBA" id="ARBA00022448"/>
    </source>
</evidence>
<evidence type="ECO:0000256" key="3">
    <source>
        <dbReference type="ARBA" id="ARBA00022475"/>
    </source>
</evidence>
<organism evidence="10 11">
    <name type="scientific">Pollutimonas harenae</name>
    <dbReference type="NCBI Taxonomy" id="657015"/>
    <lineage>
        <taxon>Bacteria</taxon>
        <taxon>Pseudomonadati</taxon>
        <taxon>Pseudomonadota</taxon>
        <taxon>Betaproteobacteria</taxon>
        <taxon>Burkholderiales</taxon>
        <taxon>Alcaligenaceae</taxon>
        <taxon>Pollutimonas</taxon>
    </lineage>
</organism>
<evidence type="ECO:0000256" key="1">
    <source>
        <dbReference type="ARBA" id="ARBA00004651"/>
    </source>
</evidence>
<dbReference type="GO" id="GO:0022857">
    <property type="term" value="F:transmembrane transporter activity"/>
    <property type="evidence" value="ECO:0007669"/>
    <property type="project" value="InterPro"/>
</dbReference>
<feature type="transmembrane region" description="Helical" evidence="9">
    <location>
        <begin position="12"/>
        <end position="32"/>
    </location>
</feature>
<evidence type="ECO:0000256" key="4">
    <source>
        <dbReference type="ARBA" id="ARBA00022692"/>
    </source>
</evidence>
<evidence type="ECO:0000256" key="9">
    <source>
        <dbReference type="SAM" id="Phobius"/>
    </source>
</evidence>
<gene>
    <name evidence="10" type="ORF">H0A62_02045</name>
</gene>
<dbReference type="InterPro" id="IPR001851">
    <property type="entry name" value="ABC_transp_permease"/>
</dbReference>
<evidence type="ECO:0000256" key="6">
    <source>
        <dbReference type="ARBA" id="ARBA00022989"/>
    </source>
</evidence>
<evidence type="ECO:0000256" key="7">
    <source>
        <dbReference type="ARBA" id="ARBA00023136"/>
    </source>
</evidence>
<dbReference type="InterPro" id="IPR052157">
    <property type="entry name" value="BCAA_transport_permease"/>
</dbReference>
<dbReference type="GO" id="GO:0006865">
    <property type="term" value="P:amino acid transport"/>
    <property type="evidence" value="ECO:0007669"/>
    <property type="project" value="UniProtKB-KW"/>
</dbReference>
<keyword evidence="7 9" id="KW-0472">Membrane</keyword>
<feature type="transmembrane region" description="Helical" evidence="9">
    <location>
        <begin position="93"/>
        <end position="113"/>
    </location>
</feature>
<comment type="caution">
    <text evidence="10">The sequence shown here is derived from an EMBL/GenBank/DDBJ whole genome shotgun (WGS) entry which is preliminary data.</text>
</comment>
<evidence type="ECO:0000313" key="11">
    <source>
        <dbReference type="Proteomes" id="UP000554144"/>
    </source>
</evidence>
<keyword evidence="6 9" id="KW-1133">Transmembrane helix</keyword>
<dbReference type="OrthoDB" id="9807115at2"/>
<accession>A0A853H1C2</accession>
<evidence type="ECO:0000256" key="5">
    <source>
        <dbReference type="ARBA" id="ARBA00022970"/>
    </source>
</evidence>